<proteinExistence type="inferred from homology"/>
<dbReference type="PANTHER" id="PTHR43692">
    <property type="entry name" value="UDP-N-ACETYLMURAMOYLALANINE--D-GLUTAMATE LIGASE"/>
    <property type="match status" value="1"/>
</dbReference>
<evidence type="ECO:0000313" key="11">
    <source>
        <dbReference type="EMBL" id="HHE32367.1"/>
    </source>
</evidence>
<keyword evidence="7 8" id="KW-0961">Cell wall biogenesis/degradation</keyword>
<dbReference type="GO" id="GO:0008764">
    <property type="term" value="F:UDP-N-acetylmuramoylalanine-D-glutamate ligase activity"/>
    <property type="evidence" value="ECO:0007669"/>
    <property type="project" value="UniProtKB-UniRule"/>
</dbReference>
<dbReference type="AlphaFoldDB" id="A0A7C5HSV8"/>
<dbReference type="GO" id="GO:0005737">
    <property type="term" value="C:cytoplasm"/>
    <property type="evidence" value="ECO:0007669"/>
    <property type="project" value="UniProtKB-SubCell"/>
</dbReference>
<dbReference type="Proteomes" id="UP000886058">
    <property type="component" value="Unassembled WGS sequence"/>
</dbReference>
<dbReference type="InterPro" id="IPR013221">
    <property type="entry name" value="Mur_ligase_cen"/>
</dbReference>
<dbReference type="NCBIfam" id="TIGR01087">
    <property type="entry name" value="murD"/>
    <property type="match status" value="1"/>
</dbReference>
<dbReference type="InterPro" id="IPR005762">
    <property type="entry name" value="MurD"/>
</dbReference>
<dbReference type="GO" id="GO:0008360">
    <property type="term" value="P:regulation of cell shape"/>
    <property type="evidence" value="ECO:0007669"/>
    <property type="project" value="UniProtKB-KW"/>
</dbReference>
<dbReference type="InterPro" id="IPR004101">
    <property type="entry name" value="Mur_ligase_C"/>
</dbReference>
<reference evidence="11" key="1">
    <citation type="journal article" date="2020" name="mSystems">
        <title>Genome- and Community-Level Interaction Insights into Carbon Utilization and Element Cycling Functions of Hydrothermarchaeota in Hydrothermal Sediment.</title>
        <authorList>
            <person name="Zhou Z."/>
            <person name="Liu Y."/>
            <person name="Xu W."/>
            <person name="Pan J."/>
            <person name="Luo Z.H."/>
            <person name="Li M."/>
        </authorList>
    </citation>
    <scope>NUCLEOTIDE SEQUENCE [LARGE SCALE GENOMIC DNA]</scope>
    <source>
        <strain evidence="11">HyVt-633</strain>
    </source>
</reference>
<comment type="caution">
    <text evidence="11">The sequence shown here is derived from an EMBL/GenBank/DDBJ whole genome shotgun (WGS) entry which is preliminary data.</text>
</comment>
<evidence type="ECO:0000256" key="6">
    <source>
        <dbReference type="ARBA" id="ARBA00022840"/>
    </source>
</evidence>
<keyword evidence="5 7" id="KW-0547">Nucleotide-binding</keyword>
<evidence type="ECO:0000259" key="10">
    <source>
        <dbReference type="Pfam" id="PF08245"/>
    </source>
</evidence>
<dbReference type="UniPathway" id="UPA00219"/>
<keyword evidence="3 7" id="KW-0963">Cytoplasm</keyword>
<dbReference type="Pfam" id="PF21377">
    <property type="entry name" value="MurD_N"/>
    <property type="match status" value="1"/>
</dbReference>
<evidence type="ECO:0000259" key="9">
    <source>
        <dbReference type="Pfam" id="PF02875"/>
    </source>
</evidence>
<evidence type="ECO:0000256" key="4">
    <source>
        <dbReference type="ARBA" id="ARBA00022598"/>
    </source>
</evidence>
<dbReference type="Pfam" id="PF02875">
    <property type="entry name" value="Mur_ligase_C"/>
    <property type="match status" value="1"/>
</dbReference>
<dbReference type="GO" id="GO:0071555">
    <property type="term" value="P:cell wall organization"/>
    <property type="evidence" value="ECO:0007669"/>
    <property type="project" value="UniProtKB-KW"/>
</dbReference>
<keyword evidence="7 8" id="KW-0133">Cell shape</keyword>
<gene>
    <name evidence="7 11" type="primary">murD</name>
    <name evidence="11" type="ORF">ENL07_07015</name>
</gene>
<feature type="binding site" evidence="7">
    <location>
        <begin position="115"/>
        <end position="121"/>
    </location>
    <ligand>
        <name>ATP</name>
        <dbReference type="ChEBI" id="CHEBI:30616"/>
    </ligand>
</feature>
<keyword evidence="7 8" id="KW-0573">Peptidoglycan synthesis</keyword>
<keyword evidence="4 7" id="KW-0436">Ligase</keyword>
<evidence type="ECO:0000256" key="5">
    <source>
        <dbReference type="ARBA" id="ARBA00022741"/>
    </source>
</evidence>
<dbReference type="SUPFAM" id="SSF53623">
    <property type="entry name" value="MurD-like peptide ligases, catalytic domain"/>
    <property type="match status" value="1"/>
</dbReference>
<dbReference type="EC" id="6.3.2.9" evidence="7 8"/>
<evidence type="ECO:0000256" key="2">
    <source>
        <dbReference type="ARBA" id="ARBA00004752"/>
    </source>
</evidence>
<comment type="subcellular location">
    <subcellularLocation>
        <location evidence="1 7 8">Cytoplasm</location>
    </subcellularLocation>
</comment>
<feature type="domain" description="Mur ligase C-terminal" evidence="9">
    <location>
        <begin position="329"/>
        <end position="441"/>
    </location>
</feature>
<dbReference type="GO" id="GO:0051301">
    <property type="term" value="P:cell division"/>
    <property type="evidence" value="ECO:0007669"/>
    <property type="project" value="UniProtKB-KW"/>
</dbReference>
<accession>A0A7C5HSV8</accession>
<keyword evidence="7 8" id="KW-0132">Cell division</keyword>
<name>A0A7C5HSV8_9CHLB</name>
<dbReference type="Gene3D" id="3.40.1190.10">
    <property type="entry name" value="Mur-like, catalytic domain"/>
    <property type="match status" value="1"/>
</dbReference>
<dbReference type="Pfam" id="PF08245">
    <property type="entry name" value="Mur_ligase_M"/>
    <property type="match status" value="1"/>
</dbReference>
<dbReference type="InterPro" id="IPR036615">
    <property type="entry name" value="Mur_ligase_C_dom_sf"/>
</dbReference>
<comment type="function">
    <text evidence="7 8">Cell wall formation. Catalyzes the addition of glutamate to the nucleotide precursor UDP-N-acetylmuramoyl-L-alanine (UMA).</text>
</comment>
<evidence type="ECO:0000256" key="8">
    <source>
        <dbReference type="RuleBase" id="RU003664"/>
    </source>
</evidence>
<feature type="domain" description="Mur ligase central" evidence="10">
    <location>
        <begin position="113"/>
        <end position="307"/>
    </location>
</feature>
<dbReference type="HAMAP" id="MF_00639">
    <property type="entry name" value="MurD"/>
    <property type="match status" value="1"/>
</dbReference>
<comment type="pathway">
    <text evidence="2 7 8">Cell wall biogenesis; peptidoglycan biosynthesis.</text>
</comment>
<evidence type="ECO:0000256" key="7">
    <source>
        <dbReference type="HAMAP-Rule" id="MF_00639"/>
    </source>
</evidence>
<protein>
    <recommendedName>
        <fullName evidence="7 8">UDP-N-acetylmuramoylalanine--D-glutamate ligase</fullName>
        <ecNumber evidence="7 8">6.3.2.9</ecNumber>
    </recommendedName>
    <alternativeName>
        <fullName evidence="7">D-glutamic acid-adding enzyme</fullName>
    </alternativeName>
    <alternativeName>
        <fullName evidence="7">UDP-N-acetylmuramoyl-L-alanyl-D-glutamate synthetase</fullName>
    </alternativeName>
</protein>
<evidence type="ECO:0000256" key="3">
    <source>
        <dbReference type="ARBA" id="ARBA00022490"/>
    </source>
</evidence>
<dbReference type="Gene3D" id="3.40.50.720">
    <property type="entry name" value="NAD(P)-binding Rossmann-like Domain"/>
    <property type="match status" value="1"/>
</dbReference>
<comment type="catalytic activity">
    <reaction evidence="7 8">
        <text>UDP-N-acetyl-alpha-D-muramoyl-L-alanine + D-glutamate + ATP = UDP-N-acetyl-alpha-D-muramoyl-L-alanyl-D-glutamate + ADP + phosphate + H(+)</text>
        <dbReference type="Rhea" id="RHEA:16429"/>
        <dbReference type="ChEBI" id="CHEBI:15378"/>
        <dbReference type="ChEBI" id="CHEBI:29986"/>
        <dbReference type="ChEBI" id="CHEBI:30616"/>
        <dbReference type="ChEBI" id="CHEBI:43474"/>
        <dbReference type="ChEBI" id="CHEBI:83898"/>
        <dbReference type="ChEBI" id="CHEBI:83900"/>
        <dbReference type="ChEBI" id="CHEBI:456216"/>
        <dbReference type="EC" id="6.3.2.9"/>
    </reaction>
</comment>
<organism evidence="11">
    <name type="scientific">Chlorobaculum parvum</name>
    <dbReference type="NCBI Taxonomy" id="274539"/>
    <lineage>
        <taxon>Bacteria</taxon>
        <taxon>Pseudomonadati</taxon>
        <taxon>Chlorobiota</taxon>
        <taxon>Chlorobiia</taxon>
        <taxon>Chlorobiales</taxon>
        <taxon>Chlorobiaceae</taxon>
        <taxon>Chlorobaculum</taxon>
    </lineage>
</organism>
<evidence type="ECO:0000256" key="1">
    <source>
        <dbReference type="ARBA" id="ARBA00004496"/>
    </source>
</evidence>
<dbReference type="SUPFAM" id="SSF53244">
    <property type="entry name" value="MurD-like peptide ligases, peptide-binding domain"/>
    <property type="match status" value="1"/>
</dbReference>
<comment type="similarity">
    <text evidence="7">Belongs to the MurCDEF family.</text>
</comment>
<keyword evidence="6 7" id="KW-0067">ATP-binding</keyword>
<sequence length="466" mass="50045">MKPEALKGVAVSVIGAGISGVAAAGLLASAVARPLVSEFGSLKAEAAEQLQALGVPFEEGGHSERVFEAELCVVSPGIPRTAPVIREMEARGIPVVSEIELASWFCRAPIIGITGTDGKTTTATLIHSICREDGRSRGYRAFSVGNIGTPFSSEVAGMGQDDIAVLELSSYQLEGCSSFRPNIAVLTNITPDHMDRYGGDIHAYARAKFHIHASQQAGDTLIYNHDDPLLRAHFEGDRPWPFRVVRTGLKAEPLEGVSEYFVSVADGWIVIRTAGLTEQFMPVDEVMKPGFRGEHNLYNVLSSVAAARAAGVRDDAMRRSLSEFGGVEHRQEFVGSFCGVDWINDSKATNVNAMRQALQTVPAGMVLIAGGRDKGNEYSFIEALVKEKVACIVAIGESRGKIAEAFRGVVPVVEATSLQEAVELACRSAKSGGSVLFSPACSSFDMFANFEERGRRFKQLVQEMTS</sequence>
<dbReference type="EMBL" id="DRSQ01000143">
    <property type="protein sequence ID" value="HHE32367.1"/>
    <property type="molecule type" value="Genomic_DNA"/>
</dbReference>
<dbReference type="SUPFAM" id="SSF51984">
    <property type="entry name" value="MurCD N-terminal domain"/>
    <property type="match status" value="1"/>
</dbReference>
<keyword evidence="7 8" id="KW-0131">Cell cycle</keyword>
<dbReference type="Gene3D" id="3.90.190.20">
    <property type="entry name" value="Mur ligase, C-terminal domain"/>
    <property type="match status" value="1"/>
</dbReference>
<dbReference type="GO" id="GO:0009252">
    <property type="term" value="P:peptidoglycan biosynthetic process"/>
    <property type="evidence" value="ECO:0007669"/>
    <property type="project" value="UniProtKB-UniRule"/>
</dbReference>
<dbReference type="InterPro" id="IPR036565">
    <property type="entry name" value="Mur-like_cat_sf"/>
</dbReference>
<dbReference type="GO" id="GO:0005524">
    <property type="term" value="F:ATP binding"/>
    <property type="evidence" value="ECO:0007669"/>
    <property type="project" value="UniProtKB-UniRule"/>
</dbReference>
<dbReference type="PANTHER" id="PTHR43692:SF1">
    <property type="entry name" value="UDP-N-ACETYLMURAMOYLALANINE--D-GLUTAMATE LIGASE"/>
    <property type="match status" value="1"/>
</dbReference>